<dbReference type="FunFam" id="3.40.50.300:FF:000586">
    <property type="entry name" value="Rab family GTPase"/>
    <property type="match status" value="1"/>
</dbReference>
<dbReference type="Proteomes" id="UP001146793">
    <property type="component" value="Unassembled WGS sequence"/>
</dbReference>
<dbReference type="GO" id="GO:0005525">
    <property type="term" value="F:GTP binding"/>
    <property type="evidence" value="ECO:0007669"/>
    <property type="project" value="UniProtKB-KW"/>
</dbReference>
<dbReference type="PROSITE" id="PS51421">
    <property type="entry name" value="RAS"/>
    <property type="match status" value="1"/>
</dbReference>
<dbReference type="InterPro" id="IPR027417">
    <property type="entry name" value="P-loop_NTPase"/>
</dbReference>
<dbReference type="SMART" id="SM00176">
    <property type="entry name" value="RAN"/>
    <property type="match status" value="1"/>
</dbReference>
<dbReference type="PROSITE" id="PS51419">
    <property type="entry name" value="RAB"/>
    <property type="match status" value="1"/>
</dbReference>
<dbReference type="InterPro" id="IPR005225">
    <property type="entry name" value="Small_GTP-bd"/>
</dbReference>
<dbReference type="GO" id="GO:0003924">
    <property type="term" value="F:GTPase activity"/>
    <property type="evidence" value="ECO:0007669"/>
    <property type="project" value="InterPro"/>
</dbReference>
<evidence type="ECO:0000313" key="6">
    <source>
        <dbReference type="Proteomes" id="UP001146793"/>
    </source>
</evidence>
<evidence type="ECO:0000313" key="5">
    <source>
        <dbReference type="EMBL" id="KAJ3452824.1"/>
    </source>
</evidence>
<dbReference type="NCBIfam" id="TIGR00231">
    <property type="entry name" value="small_GTP"/>
    <property type="match status" value="1"/>
</dbReference>
<dbReference type="GO" id="GO:0012505">
    <property type="term" value="C:endomembrane system"/>
    <property type="evidence" value="ECO:0007669"/>
    <property type="project" value="UniProtKB-SubCell"/>
</dbReference>
<protein>
    <submittedName>
        <fullName evidence="5">Ras and ef-hand domain-containing protein</fullName>
    </submittedName>
</protein>
<gene>
    <name evidence="5" type="ORF">M0812_04601</name>
</gene>
<comment type="caution">
    <text evidence="5">The sequence shown here is derived from an EMBL/GenBank/DDBJ whole genome shotgun (WGS) entry which is preliminary data.</text>
</comment>
<dbReference type="PROSITE" id="PS51420">
    <property type="entry name" value="RHO"/>
    <property type="match status" value="1"/>
</dbReference>
<dbReference type="InterPro" id="IPR001806">
    <property type="entry name" value="Small_GTPase"/>
</dbReference>
<evidence type="ECO:0000256" key="3">
    <source>
        <dbReference type="ARBA" id="ARBA00023134"/>
    </source>
</evidence>
<keyword evidence="4" id="KW-0472">Membrane</keyword>
<dbReference type="SMART" id="SM00173">
    <property type="entry name" value="RAS"/>
    <property type="match status" value="1"/>
</dbReference>
<keyword evidence="2" id="KW-0547">Nucleotide-binding</keyword>
<name>A0AAV8AGM5_9EUKA</name>
<reference evidence="5" key="1">
    <citation type="submission" date="2022-08" db="EMBL/GenBank/DDBJ databases">
        <title>Novel sulphate-reducing endosymbionts in the free-living metamonad Anaeramoeba.</title>
        <authorList>
            <person name="Jerlstrom-Hultqvist J."/>
            <person name="Cepicka I."/>
            <person name="Gallot-Lavallee L."/>
            <person name="Salas-Leiva D."/>
            <person name="Curtis B.A."/>
            <person name="Zahonova K."/>
            <person name="Pipaliya S."/>
            <person name="Dacks J."/>
            <person name="Roger A.J."/>
        </authorList>
    </citation>
    <scope>NUCLEOTIDE SEQUENCE</scope>
    <source>
        <strain evidence="5">Busselton2</strain>
    </source>
</reference>
<dbReference type="SMART" id="SM00175">
    <property type="entry name" value="RAB"/>
    <property type="match status" value="1"/>
</dbReference>
<keyword evidence="3" id="KW-0342">GTP-binding</keyword>
<dbReference type="SMART" id="SM00174">
    <property type="entry name" value="RHO"/>
    <property type="match status" value="1"/>
</dbReference>
<accession>A0AAV8AGM5</accession>
<dbReference type="EMBL" id="JANTQA010000008">
    <property type="protein sequence ID" value="KAJ3452824.1"/>
    <property type="molecule type" value="Genomic_DNA"/>
</dbReference>
<proteinExistence type="predicted"/>
<dbReference type="Pfam" id="PF00071">
    <property type="entry name" value="Ras"/>
    <property type="match status" value="1"/>
</dbReference>
<dbReference type="PANTHER" id="PTHR47977">
    <property type="entry name" value="RAS-RELATED PROTEIN RAB"/>
    <property type="match status" value="1"/>
</dbReference>
<comment type="subcellular location">
    <subcellularLocation>
        <location evidence="1">Endomembrane system</location>
    </subcellularLocation>
</comment>
<dbReference type="SUPFAM" id="SSF52540">
    <property type="entry name" value="P-loop containing nucleoside triphosphate hydrolases"/>
    <property type="match status" value="1"/>
</dbReference>
<evidence type="ECO:0000256" key="2">
    <source>
        <dbReference type="ARBA" id="ARBA00022741"/>
    </source>
</evidence>
<evidence type="ECO:0000256" key="4">
    <source>
        <dbReference type="ARBA" id="ARBA00023136"/>
    </source>
</evidence>
<dbReference type="PRINTS" id="PR00449">
    <property type="entry name" value="RASTRNSFRMNG"/>
</dbReference>
<sequence>MSEIPSEFRFVLVGDSTVGKTCVMLRFVNDFFSNEPISTVGVDFRSRNVVVDEYEVRCQIWDTAGQERYRTVTNSYYRRAHVILIVYSVVDKTSFENVETWLNEIKMNASLDIEIILVGNKIDLEEERCIKKEEAEELANELNIPFFEVSAKTSYGVESLFMSTLRNMIDEKKKNKIKDLKSNNNQNSVVKINNVKNDKKVNNKSCC</sequence>
<organism evidence="5 6">
    <name type="scientific">Anaeramoeba flamelloides</name>
    <dbReference type="NCBI Taxonomy" id="1746091"/>
    <lineage>
        <taxon>Eukaryota</taxon>
        <taxon>Metamonada</taxon>
        <taxon>Anaeramoebidae</taxon>
        <taxon>Anaeramoeba</taxon>
    </lineage>
</organism>
<dbReference type="InterPro" id="IPR050227">
    <property type="entry name" value="Rab"/>
</dbReference>
<dbReference type="Gene3D" id="3.40.50.300">
    <property type="entry name" value="P-loop containing nucleotide triphosphate hydrolases"/>
    <property type="match status" value="1"/>
</dbReference>
<dbReference type="CDD" id="cd00154">
    <property type="entry name" value="Rab"/>
    <property type="match status" value="1"/>
</dbReference>
<dbReference type="AlphaFoldDB" id="A0AAV8AGM5"/>
<evidence type="ECO:0000256" key="1">
    <source>
        <dbReference type="ARBA" id="ARBA00004308"/>
    </source>
</evidence>